<keyword evidence="2" id="KW-0548">Nucleotidyltransferase</keyword>
<dbReference type="GO" id="GO:0004519">
    <property type="term" value="F:endonuclease activity"/>
    <property type="evidence" value="ECO:0007669"/>
    <property type="project" value="UniProtKB-KW"/>
</dbReference>
<keyword evidence="1" id="KW-0808">Transferase</keyword>
<evidence type="ECO:0000256" key="1">
    <source>
        <dbReference type="ARBA" id="ARBA00022679"/>
    </source>
</evidence>
<sequence length="349" mass="39239">MVNVTNSKCPLLFVNNRLNSIKLCPNQLIAVANHALGYTETSIDCQVATTTTDQDLTDHELAALDKSFPCHTDQQKLDFALNKMTAKTYIPTAQKTKALCMQCQNRDENGNDQWVIPYNSCLLTDAQNGYSTTEHECLPIVCSFQMYCHYVYGQKVITRTNHKPLKWLKEEKHGNSRLQRLAINLQHYDHKVEYVKPKDNACANFLSRKDDREKPPIRSTEDLATEIFCSNFHPAGAISDADLMVTNIFPVAVPPPTEIDTDLNTITHVMTTKPINQPTLSNHMPLAADYAPPPNEAITLASYKEIKQVQAADPAITKIITALQPSKALKHPPVFFTEDSLLYPQIRDN</sequence>
<dbReference type="InterPro" id="IPR043502">
    <property type="entry name" value="DNA/RNA_pol_sf"/>
</dbReference>
<reference evidence="9" key="1">
    <citation type="submission" date="2022-11" db="UniProtKB">
        <authorList>
            <consortium name="WormBaseParasite"/>
        </authorList>
    </citation>
    <scope>IDENTIFICATION</scope>
</reference>
<dbReference type="SUPFAM" id="SSF56672">
    <property type="entry name" value="DNA/RNA polymerases"/>
    <property type="match status" value="1"/>
</dbReference>
<accession>A0A915HMP2</accession>
<dbReference type="WBParaSite" id="nRc.2.0.1.t02949-RA">
    <property type="protein sequence ID" value="nRc.2.0.1.t02949-RA"/>
    <property type="gene ID" value="nRc.2.0.1.g02949"/>
</dbReference>
<dbReference type="CDD" id="cd09274">
    <property type="entry name" value="RNase_HI_RT_Ty3"/>
    <property type="match status" value="1"/>
</dbReference>
<proteinExistence type="predicted"/>
<keyword evidence="6" id="KW-0695">RNA-directed DNA polymerase</keyword>
<evidence type="ECO:0000259" key="7">
    <source>
        <dbReference type="Pfam" id="PF17917"/>
    </source>
</evidence>
<evidence type="ECO:0000256" key="3">
    <source>
        <dbReference type="ARBA" id="ARBA00022722"/>
    </source>
</evidence>
<evidence type="ECO:0000256" key="4">
    <source>
        <dbReference type="ARBA" id="ARBA00022759"/>
    </source>
</evidence>
<dbReference type="Pfam" id="PF17917">
    <property type="entry name" value="RT_RNaseH"/>
    <property type="match status" value="1"/>
</dbReference>
<dbReference type="PANTHER" id="PTHR37984">
    <property type="entry name" value="PROTEIN CBG26694"/>
    <property type="match status" value="1"/>
</dbReference>
<dbReference type="AlphaFoldDB" id="A0A915HMP2"/>
<dbReference type="GO" id="GO:0016787">
    <property type="term" value="F:hydrolase activity"/>
    <property type="evidence" value="ECO:0007669"/>
    <property type="project" value="UniProtKB-KW"/>
</dbReference>
<keyword evidence="8" id="KW-1185">Reference proteome</keyword>
<dbReference type="PANTHER" id="PTHR37984:SF5">
    <property type="entry name" value="PROTEIN NYNRIN-LIKE"/>
    <property type="match status" value="1"/>
</dbReference>
<evidence type="ECO:0000313" key="8">
    <source>
        <dbReference type="Proteomes" id="UP000887565"/>
    </source>
</evidence>
<protein>
    <submittedName>
        <fullName evidence="9">Reverse transcriptase RNase H-like domain-containing protein</fullName>
    </submittedName>
</protein>
<evidence type="ECO:0000256" key="2">
    <source>
        <dbReference type="ARBA" id="ARBA00022695"/>
    </source>
</evidence>
<feature type="domain" description="Reverse transcriptase RNase H-like" evidence="7">
    <location>
        <begin position="88"/>
        <end position="188"/>
    </location>
</feature>
<keyword evidence="5" id="KW-0378">Hydrolase</keyword>
<dbReference type="InterPro" id="IPR041373">
    <property type="entry name" value="RT_RNaseH"/>
</dbReference>
<dbReference type="InterPro" id="IPR050951">
    <property type="entry name" value="Retrovirus_Pol_polyprotein"/>
</dbReference>
<keyword evidence="3" id="KW-0540">Nuclease</keyword>
<keyword evidence="4" id="KW-0255">Endonuclease</keyword>
<dbReference type="Proteomes" id="UP000887565">
    <property type="component" value="Unplaced"/>
</dbReference>
<name>A0A915HMP2_ROMCU</name>
<evidence type="ECO:0000313" key="9">
    <source>
        <dbReference type="WBParaSite" id="nRc.2.0.1.t02949-RA"/>
    </source>
</evidence>
<evidence type="ECO:0000256" key="6">
    <source>
        <dbReference type="ARBA" id="ARBA00022918"/>
    </source>
</evidence>
<evidence type="ECO:0000256" key="5">
    <source>
        <dbReference type="ARBA" id="ARBA00022801"/>
    </source>
</evidence>
<organism evidence="8 9">
    <name type="scientific">Romanomermis culicivorax</name>
    <name type="common">Nematode worm</name>
    <dbReference type="NCBI Taxonomy" id="13658"/>
    <lineage>
        <taxon>Eukaryota</taxon>
        <taxon>Metazoa</taxon>
        <taxon>Ecdysozoa</taxon>
        <taxon>Nematoda</taxon>
        <taxon>Enoplea</taxon>
        <taxon>Dorylaimia</taxon>
        <taxon>Mermithida</taxon>
        <taxon>Mermithoidea</taxon>
        <taxon>Mermithidae</taxon>
        <taxon>Romanomermis</taxon>
    </lineage>
</organism>
<dbReference type="GO" id="GO:0003964">
    <property type="term" value="F:RNA-directed DNA polymerase activity"/>
    <property type="evidence" value="ECO:0007669"/>
    <property type="project" value="UniProtKB-KW"/>
</dbReference>